<dbReference type="AlphaFoldDB" id="A0A9E7K8T5"/>
<dbReference type="Gene3D" id="1.10.3730.20">
    <property type="match status" value="1"/>
</dbReference>
<feature type="transmembrane region" description="Helical" evidence="6">
    <location>
        <begin position="7"/>
        <end position="28"/>
    </location>
</feature>
<dbReference type="SUPFAM" id="SSF103481">
    <property type="entry name" value="Multidrug resistance efflux transporter EmrE"/>
    <property type="match status" value="4"/>
</dbReference>
<organism evidence="8 9">
    <name type="scientific">Musa troglodytarum</name>
    <name type="common">fe'i banana</name>
    <dbReference type="NCBI Taxonomy" id="320322"/>
    <lineage>
        <taxon>Eukaryota</taxon>
        <taxon>Viridiplantae</taxon>
        <taxon>Streptophyta</taxon>
        <taxon>Embryophyta</taxon>
        <taxon>Tracheophyta</taxon>
        <taxon>Spermatophyta</taxon>
        <taxon>Magnoliopsida</taxon>
        <taxon>Liliopsida</taxon>
        <taxon>Zingiberales</taxon>
        <taxon>Musaceae</taxon>
        <taxon>Musa</taxon>
    </lineage>
</organism>
<feature type="transmembrane region" description="Helical" evidence="6">
    <location>
        <begin position="129"/>
        <end position="149"/>
    </location>
</feature>
<feature type="transmembrane region" description="Helical" evidence="6">
    <location>
        <begin position="417"/>
        <end position="435"/>
    </location>
</feature>
<evidence type="ECO:0000256" key="6">
    <source>
        <dbReference type="SAM" id="Phobius"/>
    </source>
</evidence>
<feature type="transmembrane region" description="Helical" evidence="6">
    <location>
        <begin position="93"/>
        <end position="117"/>
    </location>
</feature>
<feature type="transmembrane region" description="Helical" evidence="6">
    <location>
        <begin position="665"/>
        <end position="686"/>
    </location>
</feature>
<feature type="transmembrane region" description="Helical" evidence="6">
    <location>
        <begin position="559"/>
        <end position="580"/>
    </location>
</feature>
<evidence type="ECO:0000256" key="5">
    <source>
        <dbReference type="ARBA" id="ARBA00023136"/>
    </source>
</evidence>
<feature type="domain" description="EamA" evidence="7">
    <location>
        <begin position="183"/>
        <end position="321"/>
    </location>
</feature>
<feature type="transmembrane region" description="Helical" evidence="6">
    <location>
        <begin position="692"/>
        <end position="711"/>
    </location>
</feature>
<feature type="transmembrane region" description="Helical" evidence="6">
    <location>
        <begin position="181"/>
        <end position="201"/>
    </location>
</feature>
<evidence type="ECO:0000256" key="3">
    <source>
        <dbReference type="ARBA" id="ARBA00022692"/>
    </source>
</evidence>
<feature type="transmembrane region" description="Helical" evidence="6">
    <location>
        <begin position="641"/>
        <end position="658"/>
    </location>
</feature>
<dbReference type="PANTHER" id="PTHR31218">
    <property type="entry name" value="WAT1-RELATED PROTEIN"/>
    <property type="match status" value="1"/>
</dbReference>
<evidence type="ECO:0000313" key="9">
    <source>
        <dbReference type="Proteomes" id="UP001055439"/>
    </source>
</evidence>
<evidence type="ECO:0000259" key="7">
    <source>
        <dbReference type="Pfam" id="PF00892"/>
    </source>
</evidence>
<dbReference type="OrthoDB" id="1718296at2759"/>
<accession>A0A9E7K8T5</accession>
<protein>
    <submittedName>
        <fullName evidence="8">EamA-like transporter family</fullName>
    </submittedName>
</protein>
<comment type="subcellular location">
    <subcellularLocation>
        <location evidence="1">Membrane</location>
        <topology evidence="1">Multi-pass membrane protein</topology>
    </subcellularLocation>
</comment>
<evidence type="ECO:0000256" key="1">
    <source>
        <dbReference type="ARBA" id="ARBA00004141"/>
    </source>
</evidence>
<evidence type="ECO:0000256" key="4">
    <source>
        <dbReference type="ARBA" id="ARBA00022989"/>
    </source>
</evidence>
<dbReference type="InterPro" id="IPR000620">
    <property type="entry name" value="EamA_dom"/>
</dbReference>
<feature type="transmembrane region" description="Helical" evidence="6">
    <location>
        <begin position="34"/>
        <end position="56"/>
    </location>
</feature>
<feature type="transmembrane region" description="Helical" evidence="6">
    <location>
        <begin position="356"/>
        <end position="377"/>
    </location>
</feature>
<feature type="domain" description="EamA" evidence="7">
    <location>
        <begin position="356"/>
        <end position="491"/>
    </location>
</feature>
<feature type="transmembrane region" description="Helical" evidence="6">
    <location>
        <begin position="474"/>
        <end position="494"/>
    </location>
</feature>
<comment type="similarity">
    <text evidence="2">Belongs to the drug/metabolite transporter (DMT) superfamily. Plant drug/metabolite exporter (P-DME) (TC 2.A.7.4) family.</text>
</comment>
<feature type="transmembrane region" description="Helical" evidence="6">
    <location>
        <begin position="441"/>
        <end position="462"/>
    </location>
</feature>
<dbReference type="GO" id="GO:0016020">
    <property type="term" value="C:membrane"/>
    <property type="evidence" value="ECO:0007669"/>
    <property type="project" value="UniProtKB-SubCell"/>
</dbReference>
<keyword evidence="9" id="KW-1185">Reference proteome</keyword>
<feature type="transmembrane region" description="Helical" evidence="6">
    <location>
        <begin position="278"/>
        <end position="297"/>
    </location>
</feature>
<evidence type="ECO:0000313" key="8">
    <source>
        <dbReference type="EMBL" id="URE10988.1"/>
    </source>
</evidence>
<feature type="transmembrane region" description="Helical" evidence="6">
    <location>
        <begin position="383"/>
        <end position="405"/>
    </location>
</feature>
<dbReference type="InterPro" id="IPR037185">
    <property type="entry name" value="EmrE-like"/>
</dbReference>
<proteinExistence type="inferred from homology"/>
<evidence type="ECO:0000256" key="2">
    <source>
        <dbReference type="ARBA" id="ARBA00007635"/>
    </source>
</evidence>
<feature type="transmembrane region" description="Helical" evidence="6">
    <location>
        <begin position="303"/>
        <end position="321"/>
    </location>
</feature>
<keyword evidence="3 6" id="KW-0812">Transmembrane</keyword>
<keyword evidence="5 6" id="KW-0472">Membrane</keyword>
<feature type="domain" description="EamA" evidence="7">
    <location>
        <begin position="644"/>
        <end position="709"/>
    </location>
</feature>
<feature type="transmembrane region" description="Helical" evidence="6">
    <location>
        <begin position="527"/>
        <end position="547"/>
    </location>
</feature>
<sequence length="735" mass="81268">MAANKPYVAAVLIQLAYAGFYVISKAAFDKGMSTYVFIFYRQAAASVLLAPLAVIFERKSAHPLTFMMSLKLFLLALLGITWSLNMYNIGLKYTSASVASAATNSIPVFTFFLAVLLRMESIKTRSLSGICKAVGVTICLAGVVTIALYRGPHIHPFNLLPHHGHSTSNQDHALAHSKATWIKGSFFMIIANLTWSLWLVLQGIVLKEYPSKLLFTTLQSLFSTFQSLFVAMAFERDSSKWKLHLDMGLLAILYCGLVITGVSFYLQSWCIEKKGPVFAAIFTPLAFVFTMFCSTIFLGEMIYLGSVIGGILMVGGLYSVLWGKSKESMTCEGSIEDGKPATPIASWLPMAAPKPYVAAVLVQLTSTGYFVISKAAFDKGLSTFVFIFYRLAAASLLLAPLAVIFERRRSPPLTVMTALKLFMHAMLGLNLYNVGVKYTSASVASATTNSVPVFTVFFAVLFRMESIKMKSFSGLGKALGVVLCLAGVVMTALYRGPRIHPLNLHFLSGHHRMNHLDEEPSVSKTTWIKGTLFVITATMSWSLWLVLQGILMREYPSKLLFTTFECLFATVQSIFVAMAFERDTSKWKLQPDVGLLAIFYCVSVDEYWMNEYCCQPKWCCFAVIHCIPQNEKDDMNHTLNAWQGFVVTGVAFYIQIWCIEKKGPVFLAVFTPLTLVFTIICSSIFLGEMISLGSILGGLLMVGGLYCVLWGKNKESVTREASVEDANSHAQKEAT</sequence>
<dbReference type="Pfam" id="PF00892">
    <property type="entry name" value="EamA"/>
    <property type="match status" value="4"/>
</dbReference>
<dbReference type="Proteomes" id="UP001055439">
    <property type="component" value="Chromosome 6"/>
</dbReference>
<keyword evidence="4 6" id="KW-1133">Transmembrane helix</keyword>
<feature type="transmembrane region" description="Helical" evidence="6">
    <location>
        <begin position="246"/>
        <end position="266"/>
    </location>
</feature>
<gene>
    <name evidence="8" type="ORF">MUK42_23028</name>
</gene>
<feature type="domain" description="EamA" evidence="7">
    <location>
        <begin position="7"/>
        <end position="135"/>
    </location>
</feature>
<dbReference type="InterPro" id="IPR030184">
    <property type="entry name" value="WAT1-related"/>
</dbReference>
<feature type="transmembrane region" description="Helical" evidence="6">
    <location>
        <begin position="68"/>
        <end position="87"/>
    </location>
</feature>
<reference evidence="8" key="1">
    <citation type="submission" date="2022-05" db="EMBL/GenBank/DDBJ databases">
        <title>The Musa troglodytarum L. genome provides insights into the mechanism of non-climacteric behaviour and enrichment of carotenoids.</title>
        <authorList>
            <person name="Wang J."/>
        </authorList>
    </citation>
    <scope>NUCLEOTIDE SEQUENCE</scope>
    <source>
        <tissue evidence="8">Leaf</tissue>
    </source>
</reference>
<feature type="transmembrane region" description="Helical" evidence="6">
    <location>
        <begin position="213"/>
        <end position="234"/>
    </location>
</feature>
<dbReference type="EMBL" id="CP097508">
    <property type="protein sequence ID" value="URE10988.1"/>
    <property type="molecule type" value="Genomic_DNA"/>
</dbReference>
<name>A0A9E7K8T5_9LILI</name>
<dbReference type="GO" id="GO:0022857">
    <property type="term" value="F:transmembrane transporter activity"/>
    <property type="evidence" value="ECO:0007669"/>
    <property type="project" value="InterPro"/>
</dbReference>